<accession>A0A9N9BNY8</accession>
<evidence type="ECO:0000313" key="2">
    <source>
        <dbReference type="Proteomes" id="UP000789342"/>
    </source>
</evidence>
<protein>
    <submittedName>
        <fullName evidence="1">11986_t:CDS:1</fullName>
    </submittedName>
</protein>
<dbReference type="Proteomes" id="UP000789342">
    <property type="component" value="Unassembled WGS sequence"/>
</dbReference>
<comment type="caution">
    <text evidence="1">The sequence shown here is derived from an EMBL/GenBank/DDBJ whole genome shotgun (WGS) entry which is preliminary data.</text>
</comment>
<reference evidence="1" key="1">
    <citation type="submission" date="2021-06" db="EMBL/GenBank/DDBJ databases">
        <authorList>
            <person name="Kallberg Y."/>
            <person name="Tangrot J."/>
            <person name="Rosling A."/>
        </authorList>
    </citation>
    <scope>NUCLEOTIDE SEQUENCE</scope>
    <source>
        <strain evidence="1">CL551</strain>
    </source>
</reference>
<dbReference type="EMBL" id="CAJVPV010004413">
    <property type="protein sequence ID" value="CAG8572964.1"/>
    <property type="molecule type" value="Genomic_DNA"/>
</dbReference>
<dbReference type="OrthoDB" id="2303332at2759"/>
<name>A0A9N9BNY8_9GLOM</name>
<organism evidence="1 2">
    <name type="scientific">Acaulospora morrowiae</name>
    <dbReference type="NCBI Taxonomy" id="94023"/>
    <lineage>
        <taxon>Eukaryota</taxon>
        <taxon>Fungi</taxon>
        <taxon>Fungi incertae sedis</taxon>
        <taxon>Mucoromycota</taxon>
        <taxon>Glomeromycotina</taxon>
        <taxon>Glomeromycetes</taxon>
        <taxon>Diversisporales</taxon>
        <taxon>Acaulosporaceae</taxon>
        <taxon>Acaulospora</taxon>
    </lineage>
</organism>
<gene>
    <name evidence="1" type="ORF">AMORRO_LOCUS6556</name>
</gene>
<proteinExistence type="predicted"/>
<sequence length="117" mass="13622">MSLFVKARMERKVDMKGVLNRTSNKFEALYREVAGRLSSIEISLASRKKIFFDKMKLAVLIKDSPNRVLKEWRYLCDEQRKELIVYGWTLAGLDISLYAMDWAGDGICRFGRIDCFS</sequence>
<keyword evidence="2" id="KW-1185">Reference proteome</keyword>
<dbReference type="AlphaFoldDB" id="A0A9N9BNY8"/>
<evidence type="ECO:0000313" key="1">
    <source>
        <dbReference type="EMBL" id="CAG8572964.1"/>
    </source>
</evidence>